<dbReference type="Pfam" id="PF05594">
    <property type="entry name" value="Fil_haemagg"/>
    <property type="match status" value="4"/>
</dbReference>
<accession>A0ABS5YDI6</accession>
<keyword evidence="2" id="KW-1185">Reference proteome</keyword>
<organism evidence="1 2">
    <name type="scientific">Candidatus Sodalis endolongispinus</name>
    <dbReference type="NCBI Taxonomy" id="2812662"/>
    <lineage>
        <taxon>Bacteria</taxon>
        <taxon>Pseudomonadati</taxon>
        <taxon>Pseudomonadota</taxon>
        <taxon>Gammaproteobacteria</taxon>
        <taxon>Enterobacterales</taxon>
        <taxon>Bruguierivoracaceae</taxon>
        <taxon>Sodalis</taxon>
    </lineage>
</organism>
<dbReference type="Proteomes" id="UP000811282">
    <property type="component" value="Unassembled WGS sequence"/>
</dbReference>
<dbReference type="RefSeq" id="WP_215670652.1">
    <property type="nucleotide sequence ID" value="NZ_JAFJYC010000002.1"/>
</dbReference>
<protein>
    <submittedName>
        <fullName evidence="1">Uncharacterized protein</fullName>
    </submittedName>
</protein>
<dbReference type="InterPro" id="IPR008619">
    <property type="entry name" value="Filamentous_hemagglutn_rpt"/>
</dbReference>
<dbReference type="EMBL" id="JAFJYC010000002">
    <property type="protein sequence ID" value="MBT9433100.1"/>
    <property type="molecule type" value="Genomic_DNA"/>
</dbReference>
<sequence length="407" mass="42561">MQAERGTNNVYGHLQGSRDVTLKSNKLDNQGGRLLALGGDAQLETQLVIVNTGGQIEVKNRLSTRSQHLMNAYGVMASDEVTVNTRRKSLSNTGGSVSAKRGLRITSGPLENNGGRLQSGGNLVIDTRNSALCNRFTVNAVINCGADLFLDTGDIDNTSGMITAAGRTEIVGGAVKNVKGMLATARGMKLLSRSLDNEGGNVQAGALLVVNTGALDNTAGRIRAAGVARINSREFDNCGGCLQTGRDLHIDTQGQRLINAYNSFAGILAGGNLTLHAGQIDNTAGLINASGVSCVTSDALLNTRGRLQSGEYLQLDTHGQRLSNINSVNTGILSGGDLWLHAGEIDNTSGIIVAVGETRVSRTVLNNLDGRLFTDPALVLLSPTLTLPGVMLDDGAPTPCRVKSHPL</sequence>
<gene>
    <name evidence="1" type="ORF">JZM24_15000</name>
</gene>
<reference evidence="1 2" key="1">
    <citation type="journal article" date="2021" name="Genome Biol. Evol.">
        <title>The evolution of interdependence in a four-way mealybug symbiosis.</title>
        <authorList>
            <person name="Garber A.I."/>
            <person name="Kupper M."/>
            <person name="Laetsch D.R."/>
            <person name="Weldon S.R."/>
            <person name="Ladinsky M.S."/>
            <person name="Bjorkman P.J."/>
            <person name="McCutcheon J.P."/>
        </authorList>
    </citation>
    <scope>NUCLEOTIDE SEQUENCE [LARGE SCALE GENOMIC DNA]</scope>
    <source>
        <strain evidence="1">SOD</strain>
    </source>
</reference>
<evidence type="ECO:0000313" key="1">
    <source>
        <dbReference type="EMBL" id="MBT9433100.1"/>
    </source>
</evidence>
<comment type="caution">
    <text evidence="1">The sequence shown here is derived from an EMBL/GenBank/DDBJ whole genome shotgun (WGS) entry which is preliminary data.</text>
</comment>
<evidence type="ECO:0000313" key="2">
    <source>
        <dbReference type="Proteomes" id="UP000811282"/>
    </source>
</evidence>
<dbReference type="NCBIfam" id="TIGR01731">
    <property type="entry name" value="fil_hemag_20aa"/>
    <property type="match status" value="8"/>
</dbReference>
<name>A0ABS5YDI6_9GAMM</name>
<dbReference type="InterPro" id="IPR010069">
    <property type="entry name" value="CdiA_FHA1_rpt"/>
</dbReference>
<proteinExistence type="predicted"/>